<proteinExistence type="predicted"/>
<dbReference type="Pfam" id="PF00023">
    <property type="entry name" value="Ank"/>
    <property type="match status" value="1"/>
</dbReference>
<keyword evidence="1" id="KW-0040">ANK repeat</keyword>
<dbReference type="InterPro" id="IPR002110">
    <property type="entry name" value="Ankyrin_rpt"/>
</dbReference>
<comment type="caution">
    <text evidence="2">The sequence shown here is derived from an EMBL/GenBank/DDBJ whole genome shotgun (WGS) entry which is preliminary data.</text>
</comment>
<dbReference type="EMBL" id="PVMZ01000005">
    <property type="protein sequence ID" value="PRX22097.1"/>
    <property type="molecule type" value="Genomic_DNA"/>
</dbReference>
<sequence>MTGWDGVPLWGGGGEAQARACLTAGADPCLLVHGYTTPLHAGAEHWSPELMRAMAAAAGDVDVLVGGRSPLWVAVDSGRYDNARVLVAAGADPWRPMMAGWSPGRLSLAGPEPGLFGAVPPGVELTAEERAAAELAADLAVTLRVEYYDGTGLLAVAGIDAAEAIRRLGGTAMSEDELLAHYDVEVDEDWEPGVDEDDWKWLFDVDDLLLVGLTDVEGGCVVTQPWGYQPQTPVVGRLLSAGTAAYGLYANPKSGNQGSVYRDGKVIKWDLHPGGEAWDSDGGELVLLSHLYRHRAPAFACGFAGLRPADARCITGPADQWVLLPDRNYWER</sequence>
<name>A0A2T0KFE3_9ACTN</name>
<dbReference type="RefSeq" id="WP_203736995.1">
    <property type="nucleotide sequence ID" value="NZ_BOMO01000034.1"/>
</dbReference>
<keyword evidence="3" id="KW-1185">Reference proteome</keyword>
<accession>A0A2T0KFE3</accession>
<evidence type="ECO:0000256" key="1">
    <source>
        <dbReference type="PROSITE-ProRule" id="PRU00023"/>
    </source>
</evidence>
<dbReference type="Gene3D" id="1.25.40.20">
    <property type="entry name" value="Ankyrin repeat-containing domain"/>
    <property type="match status" value="1"/>
</dbReference>
<dbReference type="Proteomes" id="UP000239415">
    <property type="component" value="Unassembled WGS sequence"/>
</dbReference>
<evidence type="ECO:0000313" key="3">
    <source>
        <dbReference type="Proteomes" id="UP000239415"/>
    </source>
</evidence>
<organism evidence="2 3">
    <name type="scientific">Actinoplanes italicus</name>
    <dbReference type="NCBI Taxonomy" id="113567"/>
    <lineage>
        <taxon>Bacteria</taxon>
        <taxon>Bacillati</taxon>
        <taxon>Actinomycetota</taxon>
        <taxon>Actinomycetes</taxon>
        <taxon>Micromonosporales</taxon>
        <taxon>Micromonosporaceae</taxon>
        <taxon>Actinoplanes</taxon>
    </lineage>
</organism>
<dbReference type="SUPFAM" id="SSF48403">
    <property type="entry name" value="Ankyrin repeat"/>
    <property type="match status" value="1"/>
</dbReference>
<feature type="repeat" description="ANK" evidence="1">
    <location>
        <begin position="66"/>
        <end position="92"/>
    </location>
</feature>
<evidence type="ECO:0000313" key="2">
    <source>
        <dbReference type="EMBL" id="PRX22097.1"/>
    </source>
</evidence>
<dbReference type="AlphaFoldDB" id="A0A2T0KFE3"/>
<dbReference type="PROSITE" id="PS50088">
    <property type="entry name" value="ANK_REPEAT"/>
    <property type="match status" value="1"/>
</dbReference>
<gene>
    <name evidence="2" type="ORF">CLV67_105274</name>
</gene>
<reference evidence="2 3" key="1">
    <citation type="submission" date="2018-03" db="EMBL/GenBank/DDBJ databases">
        <title>Genomic Encyclopedia of Archaeal and Bacterial Type Strains, Phase II (KMG-II): from individual species to whole genera.</title>
        <authorList>
            <person name="Goeker M."/>
        </authorList>
    </citation>
    <scope>NUCLEOTIDE SEQUENCE [LARGE SCALE GENOMIC DNA]</scope>
    <source>
        <strain evidence="2 3">DSM 43146</strain>
    </source>
</reference>
<protein>
    <submittedName>
        <fullName evidence="2">Uncharacterized protein</fullName>
    </submittedName>
</protein>
<dbReference type="InterPro" id="IPR036770">
    <property type="entry name" value="Ankyrin_rpt-contain_sf"/>
</dbReference>
<dbReference type="PROSITE" id="PS50297">
    <property type="entry name" value="ANK_REP_REGION"/>
    <property type="match status" value="1"/>
</dbReference>